<evidence type="ECO:0000313" key="2">
    <source>
        <dbReference type="Proteomes" id="UP000244722"/>
    </source>
</evidence>
<comment type="caution">
    <text evidence="1">The sequence shown here is derived from an EMBL/GenBank/DDBJ whole genome shotgun (WGS) entry which is preliminary data.</text>
</comment>
<keyword evidence="2" id="KW-1185">Reference proteome</keyword>
<evidence type="ECO:0000313" key="1">
    <source>
        <dbReference type="EMBL" id="PUU74531.1"/>
    </source>
</evidence>
<reference evidence="1 2" key="1">
    <citation type="submission" date="2017-04" db="EMBL/GenBank/DDBJ databases">
        <title>Draft genome sequence of Tuber borchii Vittad., a whitish edible truffle.</title>
        <authorList>
            <consortium name="DOE Joint Genome Institute"/>
            <person name="Murat C."/>
            <person name="Kuo A."/>
            <person name="Barry K.W."/>
            <person name="Clum A."/>
            <person name="Dockter R.B."/>
            <person name="Fauchery L."/>
            <person name="Iotti M."/>
            <person name="Kohler A."/>
            <person name="Labutti K."/>
            <person name="Lindquist E.A."/>
            <person name="Lipzen A."/>
            <person name="Ohm R.A."/>
            <person name="Wang M."/>
            <person name="Grigoriev I.V."/>
            <person name="Zambonelli A."/>
            <person name="Martin F.M."/>
        </authorList>
    </citation>
    <scope>NUCLEOTIDE SEQUENCE [LARGE SCALE GENOMIC DNA]</scope>
    <source>
        <strain evidence="1 2">Tbo3840</strain>
    </source>
</reference>
<gene>
    <name evidence="1" type="ORF">B9Z19DRAFT_433452</name>
</gene>
<name>A0A2T6ZGA0_TUBBO</name>
<organism evidence="1 2">
    <name type="scientific">Tuber borchii</name>
    <name type="common">White truffle</name>
    <dbReference type="NCBI Taxonomy" id="42251"/>
    <lineage>
        <taxon>Eukaryota</taxon>
        <taxon>Fungi</taxon>
        <taxon>Dikarya</taxon>
        <taxon>Ascomycota</taxon>
        <taxon>Pezizomycotina</taxon>
        <taxon>Pezizomycetes</taxon>
        <taxon>Pezizales</taxon>
        <taxon>Tuberaceae</taxon>
        <taxon>Tuber</taxon>
    </lineage>
</organism>
<sequence>MLIIVNQVEKQRQARARNPNERVQSFITSKMPFSTKCARRITYRTCAHKFLLPTLHTGTVLWEYLTPHISSEKPRTKRTNRIPQPVGLLLLNFSTIPTHPFIPPQKKKKKKKIICHETKIKKQRQKEKKGNIRPRTSKTLPVINRLFPRPTNLNSSAQDRYSNRKMKKKIEKANHKPIMGGERGVGGFLIYLVHCIGI</sequence>
<dbReference type="AlphaFoldDB" id="A0A2T6ZGA0"/>
<protein>
    <submittedName>
        <fullName evidence="1">Uncharacterized protein</fullName>
    </submittedName>
</protein>
<accession>A0A2T6ZGA0</accession>
<dbReference type="EMBL" id="NESQ01000293">
    <property type="protein sequence ID" value="PUU74531.1"/>
    <property type="molecule type" value="Genomic_DNA"/>
</dbReference>
<dbReference type="Proteomes" id="UP000244722">
    <property type="component" value="Unassembled WGS sequence"/>
</dbReference>
<proteinExistence type="predicted"/>